<name>A0A345EGB3_9EURY</name>
<evidence type="ECO:0000313" key="3">
    <source>
        <dbReference type="EMBL" id="AXG11235.1"/>
    </source>
</evidence>
<dbReference type="EMBL" id="CP031148">
    <property type="protein sequence ID" value="AXG11235.1"/>
    <property type="molecule type" value="Genomic_DNA"/>
</dbReference>
<evidence type="ECO:0000313" key="5">
    <source>
        <dbReference type="Proteomes" id="UP000253273"/>
    </source>
</evidence>
<sequence>MWTPSNRVFGGLTALGGLCTLVATLPARWLGPRPTDSYVFDPPRFGALWFERTVAPAVAVAAALLILVGLLALFRRDRERMARWQRWFAVVAVVGVAVGTLATMLVVSAGPGGTADPTVALNVLLGVGLGLLGLLLALPGLVAWGVGHLRSGRRRLGAALAGGPVVTLTVLVANVGAGVSFDGVGGLPITLPVALAVGVVGYDLWDRAGAT</sequence>
<dbReference type="EMBL" id="CP031150">
    <property type="protein sequence ID" value="AXG07819.1"/>
    <property type="molecule type" value="Genomic_DNA"/>
</dbReference>
<reference evidence="2 5" key="2">
    <citation type="submission" date="2018-07" db="EMBL/GenBank/DDBJ databases">
        <title>Genome sequences of Haloplanus sp. CBA1113.</title>
        <authorList>
            <person name="Kim Y.B."/>
            <person name="Roh S.W."/>
        </authorList>
    </citation>
    <scope>NUCLEOTIDE SEQUENCE [LARGE SCALE GENOMIC DNA]</scope>
    <source>
        <strain evidence="2 5">CBA1113</strain>
    </source>
</reference>
<feature type="transmembrane region" description="Helical" evidence="1">
    <location>
        <begin position="185"/>
        <end position="205"/>
    </location>
</feature>
<feature type="transmembrane region" description="Helical" evidence="1">
    <location>
        <begin position="156"/>
        <end position="179"/>
    </location>
</feature>
<dbReference type="KEGG" id="haj:DU500_16060"/>
<accession>A0A345E6J7</accession>
<dbReference type="RefSeq" id="WP_114586940.1">
    <property type="nucleotide sequence ID" value="NZ_CP031148.1"/>
</dbReference>
<feature type="transmembrane region" description="Helical" evidence="1">
    <location>
        <begin position="86"/>
        <end position="107"/>
    </location>
</feature>
<dbReference type="Proteomes" id="UP000252985">
    <property type="component" value="Chromosome"/>
</dbReference>
<keyword evidence="1" id="KW-1133">Transmembrane helix</keyword>
<keyword evidence="5" id="KW-1185">Reference proteome</keyword>
<dbReference type="GeneID" id="37288518"/>
<keyword evidence="1" id="KW-0472">Membrane</keyword>
<feature type="transmembrane region" description="Helical" evidence="1">
    <location>
        <begin position="119"/>
        <end position="144"/>
    </location>
</feature>
<evidence type="ECO:0000256" key="1">
    <source>
        <dbReference type="SAM" id="Phobius"/>
    </source>
</evidence>
<reference evidence="3 4" key="1">
    <citation type="submission" date="2018-07" db="EMBL/GenBank/DDBJ databases">
        <title>Genome sequences of Haloplanus sp. CBA1112.</title>
        <authorList>
            <person name="Kim Y.B."/>
            <person name="Roh S.W."/>
        </authorList>
    </citation>
    <scope>NUCLEOTIDE SEQUENCE [LARGE SCALE GENOMIC DNA]</scope>
    <source>
        <strain evidence="3 4">CBA1112</strain>
    </source>
</reference>
<protein>
    <submittedName>
        <fullName evidence="3">Uncharacterized protein</fullName>
    </submittedName>
</protein>
<evidence type="ECO:0000313" key="2">
    <source>
        <dbReference type="EMBL" id="AXG07819.1"/>
    </source>
</evidence>
<gene>
    <name evidence="3" type="ORF">DU484_16030</name>
    <name evidence="2" type="ORF">DU500_16060</name>
</gene>
<dbReference type="KEGG" id="haq:DU484_16030"/>
<accession>A0A345EGB3</accession>
<feature type="transmembrane region" description="Helical" evidence="1">
    <location>
        <begin position="54"/>
        <end position="74"/>
    </location>
</feature>
<organism evidence="3 4">
    <name type="scientific">Haloplanus rubicundus</name>
    <dbReference type="NCBI Taxonomy" id="1547898"/>
    <lineage>
        <taxon>Archaea</taxon>
        <taxon>Methanobacteriati</taxon>
        <taxon>Methanobacteriota</taxon>
        <taxon>Stenosarchaea group</taxon>
        <taxon>Halobacteria</taxon>
        <taxon>Halobacteriales</taxon>
        <taxon>Haloferacaceae</taxon>
        <taxon>Haloplanus</taxon>
    </lineage>
</organism>
<dbReference type="OrthoDB" id="308342at2157"/>
<dbReference type="Proteomes" id="UP000253273">
    <property type="component" value="Chromosome"/>
</dbReference>
<evidence type="ECO:0000313" key="4">
    <source>
        <dbReference type="Proteomes" id="UP000252985"/>
    </source>
</evidence>
<dbReference type="AlphaFoldDB" id="A0A345EGB3"/>
<keyword evidence="1" id="KW-0812">Transmembrane</keyword>
<proteinExistence type="predicted"/>